<evidence type="ECO:0000313" key="2">
    <source>
        <dbReference type="Proteomes" id="UP000182486"/>
    </source>
</evidence>
<keyword evidence="2" id="KW-1185">Reference proteome</keyword>
<protein>
    <submittedName>
        <fullName evidence="1">Uncharacterized protein</fullName>
    </submittedName>
</protein>
<dbReference type="AlphaFoldDB" id="A0A1K0FC65"/>
<sequence length="156" mass="16212">MTVQWRHLPAAARPIAAATAAAAMAARDQDRDALTEAVALLSTQDQTQTGLILGTAVRLQLEAAHPDGLDADDVRAVLEKSVRPAAAWCPEVDPQVMLYLLAGALGVWDDDGSPPPAPGALALHAALLLTHLSGARPIAEVITAALGEIQHAQLND</sequence>
<name>A0A1K0FC65_9ACTN</name>
<dbReference type="Proteomes" id="UP000182486">
    <property type="component" value="Unassembled WGS sequence"/>
</dbReference>
<proteinExistence type="predicted"/>
<evidence type="ECO:0000313" key="1">
    <source>
        <dbReference type="EMBL" id="OJF10336.1"/>
    </source>
</evidence>
<reference evidence="1 2" key="1">
    <citation type="submission" date="2016-09" db="EMBL/GenBank/DDBJ databases">
        <title>Couchioplanes caeruleus draft genome sequence.</title>
        <authorList>
            <person name="Sheehan J."/>
            <person name="Caffrey P."/>
        </authorList>
    </citation>
    <scope>NUCLEOTIDE SEQUENCE [LARGE SCALE GENOMIC DNA]</scope>
    <source>
        <strain evidence="1 2">DSM 43634</strain>
    </source>
</reference>
<dbReference type="EMBL" id="MEIA01000479">
    <property type="protein sequence ID" value="OJF10336.1"/>
    <property type="molecule type" value="Genomic_DNA"/>
</dbReference>
<accession>A0A1K0FC65</accession>
<organism evidence="1 2">
    <name type="scientific">Couchioplanes caeruleus subsp. caeruleus</name>
    <dbReference type="NCBI Taxonomy" id="56427"/>
    <lineage>
        <taxon>Bacteria</taxon>
        <taxon>Bacillati</taxon>
        <taxon>Actinomycetota</taxon>
        <taxon>Actinomycetes</taxon>
        <taxon>Micromonosporales</taxon>
        <taxon>Micromonosporaceae</taxon>
        <taxon>Couchioplanes</taxon>
    </lineage>
</organism>
<dbReference type="RefSeq" id="WP_071809191.1">
    <property type="nucleotide sequence ID" value="NZ_MEIA01000479.1"/>
</dbReference>
<comment type="caution">
    <text evidence="1">The sequence shown here is derived from an EMBL/GenBank/DDBJ whole genome shotgun (WGS) entry which is preliminary data.</text>
</comment>
<gene>
    <name evidence="1" type="ORF">BG844_32335</name>
</gene>